<sequence length="179" mass="21493">MIIVPEQGMNVEALQTKYPIIDWEIYTEGTRKYWKIIRVGNHTKVHHFFDDMLKAFDMDDLVLALELVKVEFNSQNTDDKEREIWVELKRLFEPDTDDELWKLQKHIHDLTWRLYDSCGVHHVSTEKGIDIYMLVEKEYPLSRGTLTLMLVAKLLVDQDNEMSRELLRKIFMQVERPRR</sequence>
<accession>A0ABQ5IBA1</accession>
<evidence type="ECO:0000313" key="1">
    <source>
        <dbReference type="EMBL" id="GJT97001.1"/>
    </source>
</evidence>
<evidence type="ECO:0000313" key="2">
    <source>
        <dbReference type="Proteomes" id="UP001151760"/>
    </source>
</evidence>
<dbReference type="EMBL" id="BQNB010020532">
    <property type="protein sequence ID" value="GJT97001.1"/>
    <property type="molecule type" value="Genomic_DNA"/>
</dbReference>
<gene>
    <name evidence="1" type="ORF">Tco_1092519</name>
</gene>
<name>A0ABQ5IBA1_9ASTR</name>
<reference evidence="1" key="2">
    <citation type="submission" date="2022-01" db="EMBL/GenBank/DDBJ databases">
        <authorList>
            <person name="Yamashiro T."/>
            <person name="Shiraishi A."/>
            <person name="Satake H."/>
            <person name="Nakayama K."/>
        </authorList>
    </citation>
    <scope>NUCLEOTIDE SEQUENCE</scope>
</reference>
<keyword evidence="2" id="KW-1185">Reference proteome</keyword>
<organism evidence="1 2">
    <name type="scientific">Tanacetum coccineum</name>
    <dbReference type="NCBI Taxonomy" id="301880"/>
    <lineage>
        <taxon>Eukaryota</taxon>
        <taxon>Viridiplantae</taxon>
        <taxon>Streptophyta</taxon>
        <taxon>Embryophyta</taxon>
        <taxon>Tracheophyta</taxon>
        <taxon>Spermatophyta</taxon>
        <taxon>Magnoliopsida</taxon>
        <taxon>eudicotyledons</taxon>
        <taxon>Gunneridae</taxon>
        <taxon>Pentapetalae</taxon>
        <taxon>asterids</taxon>
        <taxon>campanulids</taxon>
        <taxon>Asterales</taxon>
        <taxon>Asteraceae</taxon>
        <taxon>Asteroideae</taxon>
        <taxon>Anthemideae</taxon>
        <taxon>Anthemidinae</taxon>
        <taxon>Tanacetum</taxon>
    </lineage>
</organism>
<reference evidence="1" key="1">
    <citation type="journal article" date="2022" name="Int. J. Mol. Sci.">
        <title>Draft Genome of Tanacetum Coccineum: Genomic Comparison of Closely Related Tanacetum-Family Plants.</title>
        <authorList>
            <person name="Yamashiro T."/>
            <person name="Shiraishi A."/>
            <person name="Nakayama K."/>
            <person name="Satake H."/>
        </authorList>
    </citation>
    <scope>NUCLEOTIDE SEQUENCE</scope>
</reference>
<protein>
    <submittedName>
        <fullName evidence="1">Uncharacterized protein</fullName>
    </submittedName>
</protein>
<proteinExistence type="predicted"/>
<comment type="caution">
    <text evidence="1">The sequence shown here is derived from an EMBL/GenBank/DDBJ whole genome shotgun (WGS) entry which is preliminary data.</text>
</comment>
<dbReference type="Proteomes" id="UP001151760">
    <property type="component" value="Unassembled WGS sequence"/>
</dbReference>